<dbReference type="PROSITE" id="PS51762">
    <property type="entry name" value="GH16_2"/>
    <property type="match status" value="1"/>
</dbReference>
<dbReference type="PANTHER" id="PTHR10963">
    <property type="entry name" value="GLYCOSYL HYDROLASE-RELATED"/>
    <property type="match status" value="1"/>
</dbReference>
<dbReference type="Gene3D" id="2.60.120.200">
    <property type="match status" value="1"/>
</dbReference>
<proteinExistence type="predicted"/>
<dbReference type="Proteomes" id="UP000290288">
    <property type="component" value="Unassembled WGS sequence"/>
</dbReference>
<dbReference type="GO" id="GO:0009251">
    <property type="term" value="P:glucan catabolic process"/>
    <property type="evidence" value="ECO:0007669"/>
    <property type="project" value="TreeGrafter"/>
</dbReference>
<dbReference type="InterPro" id="IPR000757">
    <property type="entry name" value="Beta-glucanase-like"/>
</dbReference>
<dbReference type="InterPro" id="IPR050546">
    <property type="entry name" value="Glycosyl_Hydrlase_16"/>
</dbReference>
<organism evidence="2 3">
    <name type="scientific">Candolleomyces aberdarensis</name>
    <dbReference type="NCBI Taxonomy" id="2316362"/>
    <lineage>
        <taxon>Eukaryota</taxon>
        <taxon>Fungi</taxon>
        <taxon>Dikarya</taxon>
        <taxon>Basidiomycota</taxon>
        <taxon>Agaricomycotina</taxon>
        <taxon>Agaricomycetes</taxon>
        <taxon>Agaricomycetidae</taxon>
        <taxon>Agaricales</taxon>
        <taxon>Agaricineae</taxon>
        <taxon>Psathyrellaceae</taxon>
        <taxon>Candolleomyces</taxon>
    </lineage>
</organism>
<evidence type="ECO:0000313" key="2">
    <source>
        <dbReference type="EMBL" id="RXW20241.1"/>
    </source>
</evidence>
<dbReference type="InterPro" id="IPR013320">
    <property type="entry name" value="ConA-like_dom_sf"/>
</dbReference>
<sequence>MRSPDDLLKRANLDGLDSNLDGSKFIWLPEDTYQGRTFFDEMKFFTERDPTESVFLECQAFLSSHFILTRSGMVKYVSRERAFSQNYTYFEDDGTVVMRSDMVSTLPMGEFRESVRIETNKNYTGGLFILDLKRAPWGCAIWPAFWTTNANWPDDGEIDILEGVHDNEHNQVTWHTLPGCYYDSSQTYSGTPVVSPVNGTIDCDSDANDNSGCGITELSRASYGPFFESQGGGVLAMKWDENGIAVWSFFRAAIPRDVVEGTPNPSLWGPPSAILGNTKCNITQYFRQHVIVFDITFCGAWAGNSYATTDCPGTCPERLMDPKNFECHLATPSSHVDAATSIVSPMDSPFSEYLDSGYNPSDTEIPLIKALIQQKVDGLDDIDKEIKEIESSLAALKARRKANKIFIRKHRALIAPIKRLPPDILSTVFLACLPVIESTEAAMTPNHPAAVISQVSRQWRQLAFDTPLLWTRIQLILPYVNCDPYYPPYHPANDEPDVTSEVASLFESVVQRLFDTTTVWLARSKGCPLSIFMEASEGAAGGFIASQLKTLEGSILMGLQKLVGLLLNESKRWEQVRFKIAMTANNHPSQLSRLLLLTPQDVPILRKASIVINPLDTPEAPMDPSFGLEPTKIWDGIRMGTIHGQALQSLTLACPKAATNLKVLQVNWAGLTELSLRPYVWGPSGRRGGSHLTADEALTLLRLCPNLKRCNLAIGNGTIPWGTPPTVWDPMPTPVAPVQDRPVCRLPHLHYLGLREDSRADSLASVLDLPFLRSFTQNCSIFWPRPPPEGLIPHYSDPEEERWRNEIPLLEWVQRFGHTITTLDFKHVGVPQHAVEKCLEDLPNLISLTIRSPFSESWNSTLPWGLASGCDSFLEKFTPRVIEDGDTVTVTPGFLCPKLEDLSLNSFLDSVPVQLVFNEASVLEFLTGRVKASLKTVPEVSRVPKLRYVSIGSVCAEAFLMGRCSLSCIDAVEADKVFREKKLAVYYNAP</sequence>
<dbReference type="GO" id="GO:0004553">
    <property type="term" value="F:hydrolase activity, hydrolyzing O-glycosyl compounds"/>
    <property type="evidence" value="ECO:0007669"/>
    <property type="project" value="InterPro"/>
</dbReference>
<reference evidence="2 3" key="1">
    <citation type="submission" date="2019-01" db="EMBL/GenBank/DDBJ databases">
        <title>Draft genome sequence of Psathyrella aberdarensis IHI B618.</title>
        <authorList>
            <person name="Buettner E."/>
            <person name="Kellner H."/>
        </authorList>
    </citation>
    <scope>NUCLEOTIDE SEQUENCE [LARGE SCALE GENOMIC DNA]</scope>
    <source>
        <strain evidence="2 3">IHI B618</strain>
    </source>
</reference>
<keyword evidence="3" id="KW-1185">Reference proteome</keyword>
<gene>
    <name evidence="2" type="ORF">EST38_g5616</name>
</gene>
<name>A0A4Q2DLW7_9AGAR</name>
<dbReference type="Pfam" id="PF26113">
    <property type="entry name" value="GH16_XgeA"/>
    <property type="match status" value="1"/>
</dbReference>
<dbReference type="OrthoDB" id="3365698at2759"/>
<evidence type="ECO:0000313" key="3">
    <source>
        <dbReference type="Proteomes" id="UP000290288"/>
    </source>
</evidence>
<feature type="domain" description="GH16" evidence="1">
    <location>
        <begin position="23"/>
        <end position="267"/>
    </location>
</feature>
<comment type="caution">
    <text evidence="2">The sequence shown here is derived from an EMBL/GenBank/DDBJ whole genome shotgun (WGS) entry which is preliminary data.</text>
</comment>
<protein>
    <recommendedName>
        <fullName evidence="1">GH16 domain-containing protein</fullName>
    </recommendedName>
</protein>
<dbReference type="InterPro" id="IPR001810">
    <property type="entry name" value="F-box_dom"/>
</dbReference>
<dbReference type="Gene3D" id="1.20.1280.50">
    <property type="match status" value="1"/>
</dbReference>
<dbReference type="EMBL" id="SDEE01000159">
    <property type="protein sequence ID" value="RXW20241.1"/>
    <property type="molecule type" value="Genomic_DNA"/>
</dbReference>
<dbReference type="STRING" id="2316362.A0A4Q2DLW7"/>
<dbReference type="SUPFAM" id="SSF49899">
    <property type="entry name" value="Concanavalin A-like lectins/glucanases"/>
    <property type="match status" value="1"/>
</dbReference>
<accession>A0A4Q2DLW7</accession>
<evidence type="ECO:0000259" key="1">
    <source>
        <dbReference type="PROSITE" id="PS51762"/>
    </source>
</evidence>
<dbReference type="AlphaFoldDB" id="A0A4Q2DLW7"/>
<dbReference type="Pfam" id="PF12937">
    <property type="entry name" value="F-box-like"/>
    <property type="match status" value="1"/>
</dbReference>
<dbReference type="CDD" id="cd02181">
    <property type="entry name" value="GH16_fungal_Lam16A_glucanase"/>
    <property type="match status" value="1"/>
</dbReference>
<dbReference type="PANTHER" id="PTHR10963:SF24">
    <property type="entry name" value="GLYCOSIDASE C21B10.07-RELATED"/>
    <property type="match status" value="1"/>
</dbReference>